<name>A0A162CZJ7_9CRUS</name>
<evidence type="ECO:0000313" key="2">
    <source>
        <dbReference type="EMBL" id="KZS01404.1"/>
    </source>
</evidence>
<evidence type="ECO:0000256" key="1">
    <source>
        <dbReference type="SAM" id="Coils"/>
    </source>
</evidence>
<comment type="caution">
    <text evidence="2">The sequence shown here is derived from an EMBL/GenBank/DDBJ whole genome shotgun (WGS) entry which is preliminary data.</text>
</comment>
<sequence>KACIDQLVKLYTKWSTLKKIPLKRRSSIASLAQIEKFQAELNKLSDFSPPDVENILSHSRRRSSSWEEDLKFLNGQRQYPQIGYMIGVDKTLAEKEKKRAERQKTAQLAESKRAQIQRITQEEDIDISDSSSSNDDDVLVEKEFTLSRLRKRKRPSTISLAVPAKTLVKAISQVSVSRGLSVRDPTVVVASVVKAAGGDINDLTLSTSSTWRSN</sequence>
<keyword evidence="3" id="KW-1185">Reference proteome</keyword>
<feature type="coiled-coil region" evidence="1">
    <location>
        <begin position="90"/>
        <end position="117"/>
    </location>
</feature>
<evidence type="ECO:0000313" key="3">
    <source>
        <dbReference type="Proteomes" id="UP000076858"/>
    </source>
</evidence>
<dbReference type="Proteomes" id="UP000076858">
    <property type="component" value="Unassembled WGS sequence"/>
</dbReference>
<dbReference type="AlphaFoldDB" id="A0A162CZJ7"/>
<proteinExistence type="predicted"/>
<dbReference type="EMBL" id="LRGB01006941">
    <property type="protein sequence ID" value="KZS01404.1"/>
    <property type="molecule type" value="Genomic_DNA"/>
</dbReference>
<reference evidence="2 3" key="1">
    <citation type="submission" date="2016-03" db="EMBL/GenBank/DDBJ databases">
        <title>EvidentialGene: Evidence-directed Construction of Genes on Genomes.</title>
        <authorList>
            <person name="Gilbert D.G."/>
            <person name="Choi J.-H."/>
            <person name="Mockaitis K."/>
            <person name="Colbourne J."/>
            <person name="Pfrender M."/>
        </authorList>
    </citation>
    <scope>NUCLEOTIDE SEQUENCE [LARGE SCALE GENOMIC DNA]</scope>
    <source>
        <strain evidence="2 3">Xinb3</strain>
        <tissue evidence="2">Complete organism</tissue>
    </source>
</reference>
<organism evidence="2 3">
    <name type="scientific">Daphnia magna</name>
    <dbReference type="NCBI Taxonomy" id="35525"/>
    <lineage>
        <taxon>Eukaryota</taxon>
        <taxon>Metazoa</taxon>
        <taxon>Ecdysozoa</taxon>
        <taxon>Arthropoda</taxon>
        <taxon>Crustacea</taxon>
        <taxon>Branchiopoda</taxon>
        <taxon>Diplostraca</taxon>
        <taxon>Cladocera</taxon>
        <taxon>Anomopoda</taxon>
        <taxon>Daphniidae</taxon>
        <taxon>Daphnia</taxon>
    </lineage>
</organism>
<gene>
    <name evidence="2" type="ORF">APZ42_001954</name>
</gene>
<accession>A0A162CZJ7</accession>
<feature type="non-terminal residue" evidence="2">
    <location>
        <position position="214"/>
    </location>
</feature>
<keyword evidence="1" id="KW-0175">Coiled coil</keyword>
<protein>
    <submittedName>
        <fullName evidence="2">Cc8K15.2-like protein</fullName>
    </submittedName>
</protein>
<feature type="non-terminal residue" evidence="2">
    <location>
        <position position="1"/>
    </location>
</feature>